<dbReference type="InterPro" id="IPR058880">
    <property type="entry name" value="PglZ_N"/>
</dbReference>
<dbReference type="NCBIfam" id="NF033446">
    <property type="entry name" value="BREX_PglZ_2"/>
    <property type="match status" value="1"/>
</dbReference>
<evidence type="ECO:0000313" key="5">
    <source>
        <dbReference type="Proteomes" id="UP000662939"/>
    </source>
</evidence>
<dbReference type="InterPro" id="IPR047992">
    <property type="entry name" value="BREX_PglZ"/>
</dbReference>
<evidence type="ECO:0000259" key="1">
    <source>
        <dbReference type="Pfam" id="PF25861"/>
    </source>
</evidence>
<dbReference type="AlphaFoldDB" id="A0A895XP37"/>
<dbReference type="Pfam" id="PF25861">
    <property type="entry name" value="PglZ_2nd"/>
    <property type="match status" value="1"/>
</dbReference>
<dbReference type="RefSeq" id="WP_213171150.1">
    <property type="nucleotide sequence ID" value="NZ_CP070496.1"/>
</dbReference>
<sequence>MSGAVPAASRGIVEAIVREIGCRANGPSTVLLHADPVWDGPDSITVGTNGNSLTVTVRPAKTVLAVLDLIDRHDGNGLLVVPTDMTENELGTSLRAQIAGHKVTSIDPWEAIRANSKAEHIDRRLRGKGDDWIAEQLLYYGSELWKRRSQPPRALAREDVLRRLLGLHLHSDPDAVVDVASMLTWSQAATNIEQWHDLDRPLRDHLAAALREIAGQTAALVVVLAETGEARDAPPVAVAAKALADAGSEAQIPQARFEQRFFGNDRPDADALRRFAEAGLAHLQRQAESDKDIAGAAFRRAEAILAEIGAESVIAASDLFVAGLHARLADFAAILKRTLSRPEGIGALETSFEQVKSHTMAADRSGPIEDARAALRLTRWLANEVPQGLTVSEWVDWQIREGGWVDSARARLRVADTANNPRLGRVYQALLDRVRERRALADQRFAERLAAWNTGETERLLLAENLQDRIMRPLAGTTGREAAPLLVVCDGMSAADAITIGADIAAGGSWVEVGRFDSGREGALATVPSSTVYSRASLLAGSLVSGGQEAERKGLTQLWGRRKVQLFHKGDLRATEVGQIPKALQGALADRDTVVAVVLNTIDDALDKDELASRPLWQVSNIDYLQPLLDAASRTARPIVLCSDHGHVREPGNAKAAVWGDSARWRSGEAATDGEVVLTGPRVLEGDALVAAVDERVRYRSKRSGYHGGASLAEMVIPVQVYVPTAKARAEHWVVYDSAAVHQPEWWNNSVRTAEPSSKSKQSGKPTQSAATLFAEVTLGQQICESDTYRAHVKGLRRVPDSVAVMAIIDAVQSAGGVLASAQVGKIADKPAASVDGYVSQLQRALNIDGTQVLSKQDDGTSIRIDLELLRQQFLGGRRR</sequence>
<reference evidence="4" key="1">
    <citation type="submission" date="2021-02" db="EMBL/GenBank/DDBJ databases">
        <title>Natronoglycomyces albus gen. nov., sp. nov, a haloalkaliphilic actinobacterium from a soda solonchak soil.</title>
        <authorList>
            <person name="Sorokin D.Y."/>
            <person name="Khijniak T.V."/>
            <person name="Zakharycheva A.P."/>
            <person name="Boueva O.V."/>
            <person name="Ariskina E.V."/>
            <person name="Hahnke R.L."/>
            <person name="Bunk B."/>
            <person name="Sproer C."/>
            <person name="Schumann P."/>
            <person name="Evtushenko L.I."/>
            <person name="Kublanov I.V."/>
        </authorList>
    </citation>
    <scope>NUCLEOTIDE SEQUENCE</scope>
    <source>
        <strain evidence="4">DSM 106290</strain>
    </source>
</reference>
<dbReference type="KEGG" id="nav:JQS30_15550"/>
<dbReference type="Proteomes" id="UP000662939">
    <property type="component" value="Chromosome"/>
</dbReference>
<dbReference type="EMBL" id="CP070496">
    <property type="protein sequence ID" value="QSB05149.1"/>
    <property type="molecule type" value="Genomic_DNA"/>
</dbReference>
<accession>A0A895XP37</accession>
<dbReference type="InterPro" id="IPR058881">
    <property type="entry name" value="PglZ_2nd"/>
</dbReference>
<feature type="domain" description="Alkaline phosphatase-like protein PglZ C-terminal" evidence="3">
    <location>
        <begin position="776"/>
        <end position="874"/>
    </location>
</feature>
<evidence type="ECO:0000313" key="4">
    <source>
        <dbReference type="EMBL" id="QSB05149.1"/>
    </source>
</evidence>
<evidence type="ECO:0000259" key="2">
    <source>
        <dbReference type="Pfam" id="PF25862"/>
    </source>
</evidence>
<gene>
    <name evidence="4" type="primary">pglZ</name>
    <name evidence="4" type="ORF">JQS30_15550</name>
</gene>
<evidence type="ECO:0000259" key="3">
    <source>
        <dbReference type="Pfam" id="PF25863"/>
    </source>
</evidence>
<name>A0A895XP37_9ACTN</name>
<keyword evidence="5" id="KW-1185">Reference proteome</keyword>
<organism evidence="4 5">
    <name type="scientific">Natronoglycomyces albus</name>
    <dbReference type="NCBI Taxonomy" id="2811108"/>
    <lineage>
        <taxon>Bacteria</taxon>
        <taxon>Bacillati</taxon>
        <taxon>Actinomycetota</taxon>
        <taxon>Actinomycetes</taxon>
        <taxon>Glycomycetales</taxon>
        <taxon>Glycomycetaceae</taxon>
        <taxon>Natronoglycomyces</taxon>
    </lineage>
</organism>
<dbReference type="InterPro" id="IPR058882">
    <property type="entry name" value="PglZ_C"/>
</dbReference>
<dbReference type="Pfam" id="PF08665">
    <property type="entry name" value="PglZ"/>
    <property type="match status" value="1"/>
</dbReference>
<dbReference type="Pfam" id="PF25863">
    <property type="entry name" value="PglZ_C"/>
    <property type="match status" value="1"/>
</dbReference>
<proteinExistence type="predicted"/>
<protein>
    <submittedName>
        <fullName evidence="4">BREX-2 system phosphatase PglZ</fullName>
    </submittedName>
</protein>
<feature type="domain" description="Alkaline phosphatase-like protein PglZ N-terminal" evidence="2">
    <location>
        <begin position="24"/>
        <end position="107"/>
    </location>
</feature>
<dbReference type="Pfam" id="PF25862">
    <property type="entry name" value="PglZ_1st"/>
    <property type="match status" value="1"/>
</dbReference>
<feature type="domain" description="Alkaline phosphatase-like protein PglZ second" evidence="1">
    <location>
        <begin position="178"/>
        <end position="319"/>
    </location>
</feature>